<feature type="transmembrane region" description="Helical" evidence="6">
    <location>
        <begin position="309"/>
        <end position="326"/>
    </location>
</feature>
<feature type="domain" description="ComEC/Rec2-related protein" evidence="7">
    <location>
        <begin position="157"/>
        <end position="422"/>
    </location>
</feature>
<organism evidence="9 10">
    <name type="scientific">Candidatus Taylorbacteria bacterium RIFCSPHIGHO2_01_FULL_51_15</name>
    <dbReference type="NCBI Taxonomy" id="1802304"/>
    <lineage>
        <taxon>Bacteria</taxon>
        <taxon>Candidatus Tayloriibacteriota</taxon>
    </lineage>
</organism>
<evidence type="ECO:0000259" key="7">
    <source>
        <dbReference type="Pfam" id="PF03772"/>
    </source>
</evidence>
<dbReference type="PANTHER" id="PTHR30619:SF1">
    <property type="entry name" value="RECOMBINATION PROTEIN 2"/>
    <property type="match status" value="1"/>
</dbReference>
<keyword evidence="2" id="KW-1003">Cell membrane</keyword>
<evidence type="ECO:0000313" key="9">
    <source>
        <dbReference type="EMBL" id="OHA21500.1"/>
    </source>
</evidence>
<accession>A0A1G2MC63</accession>
<reference evidence="9 10" key="1">
    <citation type="journal article" date="2016" name="Nat. Commun.">
        <title>Thousands of microbial genomes shed light on interconnected biogeochemical processes in an aquifer system.</title>
        <authorList>
            <person name="Anantharaman K."/>
            <person name="Brown C.T."/>
            <person name="Hug L.A."/>
            <person name="Sharon I."/>
            <person name="Castelle C.J."/>
            <person name="Probst A.J."/>
            <person name="Thomas B.C."/>
            <person name="Singh A."/>
            <person name="Wilkins M.J."/>
            <person name="Karaoz U."/>
            <person name="Brodie E.L."/>
            <person name="Williams K.H."/>
            <person name="Hubbard S.S."/>
            <person name="Banfield J.F."/>
        </authorList>
    </citation>
    <scope>NUCLEOTIDE SEQUENCE [LARGE SCALE GENOMIC DNA]</scope>
</reference>
<evidence type="ECO:0000256" key="6">
    <source>
        <dbReference type="SAM" id="Phobius"/>
    </source>
</evidence>
<dbReference type="InterPro" id="IPR004477">
    <property type="entry name" value="ComEC_N"/>
</dbReference>
<evidence type="ECO:0000256" key="3">
    <source>
        <dbReference type="ARBA" id="ARBA00022692"/>
    </source>
</evidence>
<dbReference type="InterPro" id="IPR052159">
    <property type="entry name" value="Competence_DNA_uptake"/>
</dbReference>
<dbReference type="Pfam" id="PF13567">
    <property type="entry name" value="DUF4131"/>
    <property type="match status" value="1"/>
</dbReference>
<evidence type="ECO:0008006" key="11">
    <source>
        <dbReference type="Google" id="ProtNLM"/>
    </source>
</evidence>
<feature type="transmembrane region" description="Helical" evidence="6">
    <location>
        <begin position="332"/>
        <end position="352"/>
    </location>
</feature>
<feature type="transmembrane region" description="Helical" evidence="6">
    <location>
        <begin position="400"/>
        <end position="420"/>
    </location>
</feature>
<evidence type="ECO:0000256" key="4">
    <source>
        <dbReference type="ARBA" id="ARBA00022989"/>
    </source>
</evidence>
<dbReference type="Pfam" id="PF03772">
    <property type="entry name" value="Competence"/>
    <property type="match status" value="1"/>
</dbReference>
<evidence type="ECO:0000259" key="8">
    <source>
        <dbReference type="Pfam" id="PF13567"/>
    </source>
</evidence>
<dbReference type="NCBIfam" id="TIGR00360">
    <property type="entry name" value="ComEC_N-term"/>
    <property type="match status" value="1"/>
</dbReference>
<dbReference type="InterPro" id="IPR025405">
    <property type="entry name" value="DUF4131"/>
</dbReference>
<dbReference type="PANTHER" id="PTHR30619">
    <property type="entry name" value="DNA INTERNALIZATION/COMPETENCE PROTEIN COMEC/REC2"/>
    <property type="match status" value="1"/>
</dbReference>
<sequence>MRGAKTGFESSVGKTITLEGLIADEPDVRESNTRYVLRTTPSPVSPSLEGERKKGETKVLLTMPHEPQFRYGDKVTVAGKLERPENFTDEKTLREVNYVSHLEKDGIYFEMFRPKITRAASGEGHAIVETLFAFKHAFIKNINTLIPEPHASLLGGLVVGAKQSLGKELLDDFRKVGVIHIVVLSGYNITIIALFIEWILSRLKKNVRLLFAAMAMTLFAIMVGGSATVIRATVMAILVLLARGTGRVYEVTRALLVAGVIMLLHNPKILVFDTSFQLSFLATVGLIYVSPFIEPKVRWITEWWHMREIVVATVATQLFVLPFLLYKTGMLSIVSLPVNLLILTAIPLTMLFGFLAGMAAFVSTALAFPFAMLAYALLAYELSIVEWSSSLSFSAVSIPYFPLWLAIFSYGVYAMLFILLRKKKSTVPFREGLLS</sequence>
<evidence type="ECO:0000256" key="1">
    <source>
        <dbReference type="ARBA" id="ARBA00004651"/>
    </source>
</evidence>
<dbReference type="AlphaFoldDB" id="A0A1G2MC63"/>
<protein>
    <recommendedName>
        <fullName evidence="11">ComEC/Rec2-related protein domain-containing protein</fullName>
    </recommendedName>
</protein>
<evidence type="ECO:0000313" key="10">
    <source>
        <dbReference type="Proteomes" id="UP000178121"/>
    </source>
</evidence>
<proteinExistence type="predicted"/>
<gene>
    <name evidence="9" type="ORF">A2849_03690</name>
</gene>
<keyword evidence="5 6" id="KW-0472">Membrane</keyword>
<feature type="transmembrane region" description="Helical" evidence="6">
    <location>
        <begin position="212"/>
        <end position="242"/>
    </location>
</feature>
<name>A0A1G2MC63_9BACT</name>
<evidence type="ECO:0000256" key="2">
    <source>
        <dbReference type="ARBA" id="ARBA00022475"/>
    </source>
</evidence>
<dbReference type="GO" id="GO:0005886">
    <property type="term" value="C:plasma membrane"/>
    <property type="evidence" value="ECO:0007669"/>
    <property type="project" value="UniProtKB-SubCell"/>
</dbReference>
<dbReference type="EMBL" id="MHRI01000007">
    <property type="protein sequence ID" value="OHA21500.1"/>
    <property type="molecule type" value="Genomic_DNA"/>
</dbReference>
<dbReference type="Proteomes" id="UP000178121">
    <property type="component" value="Unassembled WGS sequence"/>
</dbReference>
<comment type="caution">
    <text evidence="9">The sequence shown here is derived from an EMBL/GenBank/DDBJ whole genome shotgun (WGS) entry which is preliminary data.</text>
</comment>
<keyword evidence="4 6" id="KW-1133">Transmembrane helix</keyword>
<feature type="transmembrane region" description="Helical" evidence="6">
    <location>
        <begin position="359"/>
        <end position="380"/>
    </location>
</feature>
<comment type="subcellular location">
    <subcellularLocation>
        <location evidence="1">Cell membrane</location>
        <topology evidence="1">Multi-pass membrane protein</topology>
    </subcellularLocation>
</comment>
<feature type="transmembrane region" description="Helical" evidence="6">
    <location>
        <begin position="278"/>
        <end position="297"/>
    </location>
</feature>
<feature type="domain" description="DUF4131" evidence="8">
    <location>
        <begin position="9"/>
        <end position="116"/>
    </location>
</feature>
<feature type="transmembrane region" description="Helical" evidence="6">
    <location>
        <begin position="177"/>
        <end position="200"/>
    </location>
</feature>
<keyword evidence="3 6" id="KW-0812">Transmembrane</keyword>
<evidence type="ECO:0000256" key="5">
    <source>
        <dbReference type="ARBA" id="ARBA00023136"/>
    </source>
</evidence>